<dbReference type="EMBL" id="CAJRAY010000065">
    <property type="protein sequence ID" value="CAG5089367.1"/>
    <property type="molecule type" value="Genomic_DNA"/>
</dbReference>
<proteinExistence type="predicted"/>
<protein>
    <recommendedName>
        <fullName evidence="3">YjzC family protein</fullName>
    </recommendedName>
</protein>
<gene>
    <name evidence="1" type="primary">txxe 1830-yjzC</name>
    <name evidence="1" type="ORF">TXXE_12955</name>
</gene>
<accession>A0ABM8V5U4</accession>
<dbReference type="InterPro" id="IPR025549">
    <property type="entry name" value="YjzC"/>
</dbReference>
<reference evidence="1 2" key="1">
    <citation type="submission" date="2021-04" db="EMBL/GenBank/DDBJ databases">
        <authorList>
            <person name="Rakotoarivonina H."/>
        </authorList>
    </citation>
    <scope>NUCLEOTIDE SEQUENCE [LARGE SCALE GENOMIC DNA]</scope>
    <source>
        <strain evidence="1 2">XE</strain>
    </source>
</reference>
<name>A0ABM8V5U4_THEXY</name>
<dbReference type="Proteomes" id="UP000681526">
    <property type="component" value="Unassembled WGS sequence"/>
</dbReference>
<organism evidence="1 2">
    <name type="scientific">Thermobacillus xylanilyticus</name>
    <dbReference type="NCBI Taxonomy" id="76633"/>
    <lineage>
        <taxon>Bacteria</taxon>
        <taxon>Bacillati</taxon>
        <taxon>Bacillota</taxon>
        <taxon>Bacilli</taxon>
        <taxon>Bacillales</taxon>
        <taxon>Paenibacillaceae</taxon>
        <taxon>Thermobacillus</taxon>
    </lineage>
</organism>
<dbReference type="Pfam" id="PF14168">
    <property type="entry name" value="YjzC"/>
    <property type="match status" value="1"/>
</dbReference>
<dbReference type="RefSeq" id="WP_213484946.1">
    <property type="nucleotide sequence ID" value="NZ_CAJRAY010000065.1"/>
</dbReference>
<sequence length="60" mass="7157">MGEWTEFDAGHSAPNDGWYMEVGDNDHIMGINDPRKIYLRKGEKFPEPSNHRRKWKRVKK</sequence>
<evidence type="ECO:0000313" key="1">
    <source>
        <dbReference type="EMBL" id="CAG5089367.1"/>
    </source>
</evidence>
<evidence type="ECO:0008006" key="3">
    <source>
        <dbReference type="Google" id="ProtNLM"/>
    </source>
</evidence>
<comment type="caution">
    <text evidence="1">The sequence shown here is derived from an EMBL/GenBank/DDBJ whole genome shotgun (WGS) entry which is preliminary data.</text>
</comment>
<keyword evidence="2" id="KW-1185">Reference proteome</keyword>
<evidence type="ECO:0000313" key="2">
    <source>
        <dbReference type="Proteomes" id="UP000681526"/>
    </source>
</evidence>